<accession>A0A1B4V6E7</accession>
<dbReference type="EMBL" id="AP014936">
    <property type="protein sequence ID" value="BAU49005.1"/>
    <property type="molecule type" value="Genomic_DNA"/>
</dbReference>
<name>A0A1B4V6E7_9GAMM</name>
<dbReference type="Pfam" id="PF00474">
    <property type="entry name" value="SSF"/>
    <property type="match status" value="2"/>
</dbReference>
<keyword evidence="3 7" id="KW-0812">Transmembrane</keyword>
<feature type="transmembrane region" description="Helical" evidence="7">
    <location>
        <begin position="510"/>
        <end position="530"/>
    </location>
</feature>
<proteinExistence type="inferred from homology"/>
<dbReference type="InterPro" id="IPR038377">
    <property type="entry name" value="Na/Glc_symporter_sf"/>
</dbReference>
<comment type="subcellular location">
    <subcellularLocation>
        <location evidence="1">Membrane</location>
        <topology evidence="1">Multi-pass membrane protein</topology>
    </subcellularLocation>
</comment>
<evidence type="ECO:0000256" key="3">
    <source>
        <dbReference type="ARBA" id="ARBA00022692"/>
    </source>
</evidence>
<dbReference type="Proteomes" id="UP000218899">
    <property type="component" value="Chromosome"/>
</dbReference>
<gene>
    <name evidence="8" type="ORF">SVA_2457</name>
</gene>
<dbReference type="GO" id="GO:0005886">
    <property type="term" value="C:plasma membrane"/>
    <property type="evidence" value="ECO:0007669"/>
    <property type="project" value="TreeGrafter"/>
</dbReference>
<dbReference type="PROSITE" id="PS50283">
    <property type="entry name" value="NA_SOLUT_SYMP_3"/>
    <property type="match status" value="1"/>
</dbReference>
<dbReference type="RefSeq" id="WP_096461462.1">
    <property type="nucleotide sequence ID" value="NZ_AP014936.1"/>
</dbReference>
<feature type="transmembrane region" description="Helical" evidence="7">
    <location>
        <begin position="428"/>
        <end position="451"/>
    </location>
</feature>
<dbReference type="CDD" id="cd11477">
    <property type="entry name" value="SLC5sbd_u1"/>
    <property type="match status" value="1"/>
</dbReference>
<keyword evidence="9" id="KW-1185">Reference proteome</keyword>
<evidence type="ECO:0000256" key="4">
    <source>
        <dbReference type="ARBA" id="ARBA00022989"/>
    </source>
</evidence>
<dbReference type="OrthoDB" id="9814523at2"/>
<feature type="transmembrane region" description="Helical" evidence="7">
    <location>
        <begin position="44"/>
        <end position="72"/>
    </location>
</feature>
<reference evidence="8 9" key="1">
    <citation type="submission" date="2015-08" db="EMBL/GenBank/DDBJ databases">
        <title>Complete genome sequence of Sulfurifustis variabilis.</title>
        <authorList>
            <person name="Miura A."/>
            <person name="Kojima H."/>
            <person name="Fukui M."/>
        </authorList>
    </citation>
    <scope>NUCLEOTIDE SEQUENCE [LARGE SCALE GENOMIC DNA]</scope>
    <source>
        <strain evidence="9">skN76</strain>
    </source>
</reference>
<feature type="transmembrane region" description="Helical" evidence="7">
    <location>
        <begin position="382"/>
        <end position="407"/>
    </location>
</feature>
<comment type="similarity">
    <text evidence="2 6">Belongs to the sodium:solute symporter (SSF) (TC 2.A.21) family.</text>
</comment>
<feature type="transmembrane region" description="Helical" evidence="7">
    <location>
        <begin position="222"/>
        <end position="240"/>
    </location>
</feature>
<feature type="transmembrane region" description="Helical" evidence="7">
    <location>
        <begin position="484"/>
        <end position="504"/>
    </location>
</feature>
<feature type="transmembrane region" description="Helical" evidence="7">
    <location>
        <begin position="78"/>
        <end position="96"/>
    </location>
</feature>
<feature type="transmembrane region" description="Helical" evidence="7">
    <location>
        <begin position="125"/>
        <end position="148"/>
    </location>
</feature>
<feature type="transmembrane region" description="Helical" evidence="7">
    <location>
        <begin position="6"/>
        <end position="23"/>
    </location>
</feature>
<protein>
    <submittedName>
        <fullName evidence="8">Sodium transporter</fullName>
    </submittedName>
</protein>
<evidence type="ECO:0000256" key="7">
    <source>
        <dbReference type="SAM" id="Phobius"/>
    </source>
</evidence>
<dbReference type="KEGG" id="sva:SVA_2457"/>
<organism evidence="8 9">
    <name type="scientific">Sulfurifustis variabilis</name>
    <dbReference type="NCBI Taxonomy" id="1675686"/>
    <lineage>
        <taxon>Bacteria</taxon>
        <taxon>Pseudomonadati</taxon>
        <taxon>Pseudomonadota</taxon>
        <taxon>Gammaproteobacteria</taxon>
        <taxon>Acidiferrobacterales</taxon>
        <taxon>Acidiferrobacteraceae</taxon>
        <taxon>Sulfurifustis</taxon>
    </lineage>
</organism>
<dbReference type="GO" id="GO:0005412">
    <property type="term" value="F:D-glucose:sodium symporter activity"/>
    <property type="evidence" value="ECO:0007669"/>
    <property type="project" value="TreeGrafter"/>
</dbReference>
<evidence type="ECO:0000256" key="1">
    <source>
        <dbReference type="ARBA" id="ARBA00004141"/>
    </source>
</evidence>
<evidence type="ECO:0000313" key="8">
    <source>
        <dbReference type="EMBL" id="BAU49005.1"/>
    </source>
</evidence>
<evidence type="ECO:0000256" key="5">
    <source>
        <dbReference type="ARBA" id="ARBA00023136"/>
    </source>
</evidence>
<dbReference type="PANTHER" id="PTHR11819">
    <property type="entry name" value="SOLUTE CARRIER FAMILY 5"/>
    <property type="match status" value="1"/>
</dbReference>
<sequence>MHPLDAGLLIAFIVYCLAAGLRSRRHASRSLEQYFLAGRTLKGWQAGISMAATQFAADTPLLVTGLVATAGIFALWRLWIYALAFLMLGFVFAAAWRRSGVLTDAELTEVRYGTRAALWLRAIKALYFGTVFNCTVLAMVLLAATQIAEPFLLWHDWLPAAVFDPLAGFMERVGVPLTVLEPGSADVWERSAANLLSLGAIVAVTALYSATGGLRGVVATDVVQFAVAMIATAAFAWLVVDRAGGMEEVVSHLKRLFPEDGSAGLSASELLAFTPDRAKDTSALLLLVVGLQWLVQMNADGTGYLAQRSMACATDRDARVAAVVFTFAQVLLRSLLWLPLALGLLVLFPPDLGAPLAEQAGVRERTYVEGIAEVLPAGLRGLMLVGMFAALASTLDTHLNWGASYWTNDLYKRLLWEQWLKRRPSERGLVWVARGANLLILAIAVAILPWLSSIQTAWRASLLLGAGMGVMLVLRWIWWRINAWGELATIVVSTLLAPALLYAFTDEQDALRLLLMATAATGAGVATSLVTGPEDRVRLIAFYRRAHPPGFWGPVADAAGEARADGPRRLARAAFAAVAAAFSVFCLLTGIGAWLVESPPPAGIGSRTLWISALIVVGVGLVPVWVRLGFRAPAIAAAATTARESGPQSIT</sequence>
<evidence type="ECO:0000256" key="6">
    <source>
        <dbReference type="RuleBase" id="RU362091"/>
    </source>
</evidence>
<feature type="transmembrane region" description="Helical" evidence="7">
    <location>
        <begin position="320"/>
        <end position="348"/>
    </location>
</feature>
<keyword evidence="5 7" id="KW-0472">Membrane</keyword>
<feature type="transmembrane region" description="Helical" evidence="7">
    <location>
        <begin position="573"/>
        <end position="596"/>
    </location>
</feature>
<evidence type="ECO:0000313" key="9">
    <source>
        <dbReference type="Proteomes" id="UP000218899"/>
    </source>
</evidence>
<dbReference type="PANTHER" id="PTHR11819:SF77">
    <property type="entry name" value="SODIUM_GLUCOSE COTRANSPORT PROTEIN"/>
    <property type="match status" value="1"/>
</dbReference>
<dbReference type="AlphaFoldDB" id="A0A1B4V6E7"/>
<evidence type="ECO:0000256" key="2">
    <source>
        <dbReference type="ARBA" id="ARBA00006434"/>
    </source>
</evidence>
<feature type="transmembrane region" description="Helical" evidence="7">
    <location>
        <begin position="457"/>
        <end position="477"/>
    </location>
</feature>
<feature type="transmembrane region" description="Helical" evidence="7">
    <location>
        <begin position="608"/>
        <end position="626"/>
    </location>
</feature>
<dbReference type="InterPro" id="IPR001734">
    <property type="entry name" value="Na/solute_symporter"/>
</dbReference>
<keyword evidence="4 7" id="KW-1133">Transmembrane helix</keyword>
<dbReference type="Gene3D" id="1.20.1730.10">
    <property type="entry name" value="Sodium/glucose cotransporter"/>
    <property type="match status" value="1"/>
</dbReference>